<proteinExistence type="predicted"/>
<sequence>MRRQQDSSDHFVFLPSFARFRTNSAACPLNSTPGCSASHRSLQESVFVVVAGIQATLDKRSIRNEIAAGAISTTGSSSNSSINFGLFK</sequence>
<evidence type="ECO:0000313" key="1">
    <source>
        <dbReference type="EMBL" id="KAA1082491.1"/>
    </source>
</evidence>
<accession>A0A5B0MZQ9</accession>
<name>A0A5B0MZQ9_PUCGR</name>
<dbReference type="EMBL" id="VSWC01000119">
    <property type="protein sequence ID" value="KAA1082491.1"/>
    <property type="molecule type" value="Genomic_DNA"/>
</dbReference>
<dbReference type="Proteomes" id="UP000324748">
    <property type="component" value="Unassembled WGS sequence"/>
</dbReference>
<organism evidence="1 2">
    <name type="scientific">Puccinia graminis f. sp. tritici</name>
    <dbReference type="NCBI Taxonomy" id="56615"/>
    <lineage>
        <taxon>Eukaryota</taxon>
        <taxon>Fungi</taxon>
        <taxon>Dikarya</taxon>
        <taxon>Basidiomycota</taxon>
        <taxon>Pucciniomycotina</taxon>
        <taxon>Pucciniomycetes</taxon>
        <taxon>Pucciniales</taxon>
        <taxon>Pucciniaceae</taxon>
        <taxon>Puccinia</taxon>
    </lineage>
</organism>
<evidence type="ECO:0000313" key="2">
    <source>
        <dbReference type="Proteomes" id="UP000324748"/>
    </source>
</evidence>
<dbReference type="AlphaFoldDB" id="A0A5B0MZQ9"/>
<reference evidence="1 2" key="1">
    <citation type="submission" date="2019-05" db="EMBL/GenBank/DDBJ databases">
        <title>Emergence of the Ug99 lineage of the wheat stem rust pathogen through somatic hybridization.</title>
        <authorList>
            <person name="Li F."/>
            <person name="Upadhyaya N.M."/>
            <person name="Sperschneider J."/>
            <person name="Matny O."/>
            <person name="Nguyen-Phuc H."/>
            <person name="Mago R."/>
            <person name="Raley C."/>
            <person name="Miller M.E."/>
            <person name="Silverstein K.A.T."/>
            <person name="Henningsen E."/>
            <person name="Hirsch C.D."/>
            <person name="Visser B."/>
            <person name="Pretorius Z.A."/>
            <person name="Steffenson B.J."/>
            <person name="Schwessinger B."/>
            <person name="Dodds P.N."/>
            <person name="Figueroa M."/>
        </authorList>
    </citation>
    <scope>NUCLEOTIDE SEQUENCE [LARGE SCALE GENOMIC DNA]</scope>
    <source>
        <strain evidence="1">21-0</strain>
    </source>
</reference>
<keyword evidence="2" id="KW-1185">Reference proteome</keyword>
<comment type="caution">
    <text evidence="1">The sequence shown here is derived from an EMBL/GenBank/DDBJ whole genome shotgun (WGS) entry which is preliminary data.</text>
</comment>
<protein>
    <submittedName>
        <fullName evidence="1">Uncharacterized protein</fullName>
    </submittedName>
</protein>
<gene>
    <name evidence="1" type="ORF">PGT21_005167</name>
</gene>